<dbReference type="GO" id="GO:0017025">
    <property type="term" value="F:TBP-class protein binding"/>
    <property type="evidence" value="ECO:0007669"/>
    <property type="project" value="EnsemblFungi"/>
</dbReference>
<dbReference type="GO" id="GO:0070898">
    <property type="term" value="P:RNA polymerase III preinitiation complex assembly"/>
    <property type="evidence" value="ECO:0007669"/>
    <property type="project" value="EnsemblFungi"/>
</dbReference>
<dbReference type="EMBL" id="KV454427">
    <property type="protein sequence ID" value="ODQ82138.1"/>
    <property type="molecule type" value="Genomic_DNA"/>
</dbReference>
<dbReference type="InterPro" id="IPR011665">
    <property type="entry name" value="BRF1_TBP-bd_dom"/>
</dbReference>
<proteinExistence type="inferred from homology"/>
<evidence type="ECO:0000256" key="8">
    <source>
        <dbReference type="ARBA" id="ARBA00023159"/>
    </source>
</evidence>
<dbReference type="PANTHER" id="PTHR11618:SF4">
    <property type="entry name" value="TRANSCRIPTION FACTOR IIIB 90 KDA SUBUNIT"/>
    <property type="match status" value="1"/>
</dbReference>
<evidence type="ECO:0000256" key="3">
    <source>
        <dbReference type="ARBA" id="ARBA00022723"/>
    </source>
</evidence>
<gene>
    <name evidence="15" type="ORF">BABINDRAFT_160315</name>
</gene>
<accession>A0A1E3QWS4</accession>
<dbReference type="CDD" id="cd20553">
    <property type="entry name" value="CYCLIN_TFIIIB90_rpt1"/>
    <property type="match status" value="1"/>
</dbReference>
<dbReference type="RefSeq" id="XP_018987466.1">
    <property type="nucleotide sequence ID" value="XM_019128165.1"/>
</dbReference>
<dbReference type="PROSITE" id="PS51134">
    <property type="entry name" value="ZF_TFIIB"/>
    <property type="match status" value="1"/>
</dbReference>
<dbReference type="SUPFAM" id="SSF47954">
    <property type="entry name" value="Cyclin-like"/>
    <property type="match status" value="2"/>
</dbReference>
<dbReference type="SMART" id="SM00385">
    <property type="entry name" value="CYCLIN"/>
    <property type="match status" value="2"/>
</dbReference>
<keyword evidence="16" id="KW-1185">Reference proteome</keyword>
<keyword evidence="10" id="KW-0539">Nucleus</keyword>
<dbReference type="SUPFAM" id="SSF57783">
    <property type="entry name" value="Zinc beta-ribbon"/>
    <property type="match status" value="1"/>
</dbReference>
<protein>
    <recommendedName>
        <fullName evidence="11">B-related factor 1</fullName>
    </recommendedName>
</protein>
<dbReference type="PROSITE" id="PS00782">
    <property type="entry name" value="TFIIB"/>
    <property type="match status" value="2"/>
</dbReference>
<dbReference type="GO" id="GO:0097550">
    <property type="term" value="C:transcription preinitiation complex"/>
    <property type="evidence" value="ECO:0007669"/>
    <property type="project" value="TreeGrafter"/>
</dbReference>
<dbReference type="PRINTS" id="PR00685">
    <property type="entry name" value="TIFACTORIIB"/>
</dbReference>
<dbReference type="InterPro" id="IPR023486">
    <property type="entry name" value="TFIIB_CS"/>
</dbReference>
<dbReference type="Pfam" id="PF00382">
    <property type="entry name" value="TFIIB"/>
    <property type="match status" value="2"/>
</dbReference>
<evidence type="ECO:0000256" key="13">
    <source>
        <dbReference type="SAM" id="MobiDB-lite"/>
    </source>
</evidence>
<sequence length="518" mass="57371">MTKRICKKCGGTEFSTDQKTASQDTACVVCGTVLEDNPIVSAVTYGESSSGAAVAHGTMVAGDQAHANFGGGRGSSMESREQTLANGRRRIKNVAAALKIPDYIHEAAFHWFQLALTNNFVQGRRSQNVVAACLYVACRKEKTHHMLIDFSSRLQISVYSVGATFLKMVKALHITSLPLADPSLFIQHFAEKLEFGDAKIKVVRDAVKLAGRMADDWIHEGRRPAGIAGACVLLAARMNNFRRTHAEIVAVAHVGEDTLQRRLNEFKKTNSGKLSIAEFRSSDKVEPLAPPSFTRNRKKDLAAQQQRVRELASPLETQVQSDPILQYILNDCDLSEKEIKEQLARVTRRATKRASAGLEPNYSAAVHGHLDEVEKMIMAQTPRNLVKNLPKSADLLALVRSDPENFDDVEDEELEGFLLTEEESKLKERVWTGLNQEFLLDQEMKRLKAESDEAAGHSQTPSQRRKRKRSVDDEDLVKKAIEDATEYGGIAGAARSILPKKLSKKINYDAIGAMSNIF</sequence>
<dbReference type="GO" id="GO:0006359">
    <property type="term" value="P:regulation of transcription by RNA polymerase III"/>
    <property type="evidence" value="ECO:0007669"/>
    <property type="project" value="EnsemblFungi"/>
</dbReference>
<dbReference type="GeneID" id="30146018"/>
<dbReference type="Proteomes" id="UP000094336">
    <property type="component" value="Unassembled WGS sequence"/>
</dbReference>
<dbReference type="AlphaFoldDB" id="A0A1E3QWS4"/>
<evidence type="ECO:0000313" key="16">
    <source>
        <dbReference type="Proteomes" id="UP000094336"/>
    </source>
</evidence>
<dbReference type="InterPro" id="IPR036915">
    <property type="entry name" value="Cyclin-like_sf"/>
</dbReference>
<dbReference type="InterPro" id="IPR000812">
    <property type="entry name" value="TFIIB"/>
</dbReference>
<evidence type="ECO:0000313" key="15">
    <source>
        <dbReference type="EMBL" id="ODQ82138.1"/>
    </source>
</evidence>
<dbReference type="GO" id="GO:0008270">
    <property type="term" value="F:zinc ion binding"/>
    <property type="evidence" value="ECO:0007669"/>
    <property type="project" value="UniProtKB-KW"/>
</dbReference>
<dbReference type="GO" id="GO:0005634">
    <property type="term" value="C:nucleus"/>
    <property type="evidence" value="ECO:0007669"/>
    <property type="project" value="UniProtKB-SubCell"/>
</dbReference>
<comment type="similarity">
    <text evidence="2">Belongs to the TFIIB family.</text>
</comment>
<dbReference type="PANTHER" id="PTHR11618">
    <property type="entry name" value="TRANSCRIPTION INITIATION FACTOR IIB-RELATED"/>
    <property type="match status" value="1"/>
</dbReference>
<dbReference type="GO" id="GO:0001006">
    <property type="term" value="F:RNA polymerase III type 3 promoter sequence-specific DNA binding"/>
    <property type="evidence" value="ECO:0007669"/>
    <property type="project" value="EnsemblFungi"/>
</dbReference>
<organism evidence="15 16">
    <name type="scientific">Babjeviella inositovora NRRL Y-12698</name>
    <dbReference type="NCBI Taxonomy" id="984486"/>
    <lineage>
        <taxon>Eukaryota</taxon>
        <taxon>Fungi</taxon>
        <taxon>Dikarya</taxon>
        <taxon>Ascomycota</taxon>
        <taxon>Saccharomycotina</taxon>
        <taxon>Pichiomycetes</taxon>
        <taxon>Serinales incertae sedis</taxon>
        <taxon>Babjeviella</taxon>
    </lineage>
</organism>
<dbReference type="Pfam" id="PF07741">
    <property type="entry name" value="BRF1"/>
    <property type="match status" value="1"/>
</dbReference>
<dbReference type="FunFam" id="1.10.472.10:FF:000002">
    <property type="entry name" value="Transcription factor IIIB 90 kDa subunit"/>
    <property type="match status" value="1"/>
</dbReference>
<dbReference type="GO" id="GO:0000126">
    <property type="term" value="C:transcription factor TFIIIB complex"/>
    <property type="evidence" value="ECO:0007669"/>
    <property type="project" value="EnsemblFungi"/>
</dbReference>
<keyword evidence="6" id="KW-0862">Zinc</keyword>
<dbReference type="GO" id="GO:0000995">
    <property type="term" value="F:RNA polymerase III general transcription initiation factor activity"/>
    <property type="evidence" value="ECO:0007669"/>
    <property type="project" value="EnsemblFungi"/>
</dbReference>
<dbReference type="InterPro" id="IPR013137">
    <property type="entry name" value="Znf_TFIIB"/>
</dbReference>
<feature type="domain" description="TFIIB-type" evidence="14">
    <location>
        <begin position="2"/>
        <end position="35"/>
    </location>
</feature>
<dbReference type="OrthoDB" id="511529at2759"/>
<keyword evidence="7" id="KW-0805">Transcription regulation</keyword>
<evidence type="ECO:0000256" key="9">
    <source>
        <dbReference type="ARBA" id="ARBA00023163"/>
    </source>
</evidence>
<evidence type="ECO:0000256" key="6">
    <source>
        <dbReference type="ARBA" id="ARBA00022833"/>
    </source>
</evidence>
<keyword evidence="4" id="KW-0677">Repeat</keyword>
<keyword evidence="8" id="KW-0010">Activator</keyword>
<dbReference type="Gene3D" id="2.20.25.10">
    <property type="match status" value="1"/>
</dbReference>
<evidence type="ECO:0000259" key="14">
    <source>
        <dbReference type="PROSITE" id="PS51134"/>
    </source>
</evidence>
<dbReference type="GO" id="GO:0001112">
    <property type="term" value="P:DNA-templated transcription open complex formation"/>
    <property type="evidence" value="ECO:0007669"/>
    <property type="project" value="EnsemblFungi"/>
</dbReference>
<evidence type="ECO:0000256" key="4">
    <source>
        <dbReference type="ARBA" id="ARBA00022737"/>
    </source>
</evidence>
<evidence type="ECO:0000256" key="11">
    <source>
        <dbReference type="ARBA" id="ARBA00031009"/>
    </source>
</evidence>
<evidence type="ECO:0000256" key="7">
    <source>
        <dbReference type="ARBA" id="ARBA00023015"/>
    </source>
</evidence>
<evidence type="ECO:0000256" key="5">
    <source>
        <dbReference type="ARBA" id="ARBA00022771"/>
    </source>
</evidence>
<evidence type="ECO:0000256" key="12">
    <source>
        <dbReference type="PROSITE-ProRule" id="PRU00469"/>
    </source>
</evidence>
<dbReference type="InterPro" id="IPR013763">
    <property type="entry name" value="Cyclin-like_dom"/>
</dbReference>
<evidence type="ECO:0000256" key="2">
    <source>
        <dbReference type="ARBA" id="ARBA00010857"/>
    </source>
</evidence>
<dbReference type="Gene3D" id="1.20.5.650">
    <property type="entry name" value="Single helix bin"/>
    <property type="match status" value="1"/>
</dbReference>
<dbReference type="GO" id="GO:0000994">
    <property type="term" value="F:RNA polymerase III core binding"/>
    <property type="evidence" value="ECO:0007669"/>
    <property type="project" value="EnsemblFungi"/>
</dbReference>
<keyword evidence="9" id="KW-0804">Transcription</keyword>
<dbReference type="Pfam" id="PF08271">
    <property type="entry name" value="Zn_Ribbon_TF"/>
    <property type="match status" value="1"/>
</dbReference>
<keyword evidence="5 12" id="KW-0863">Zinc-finger</keyword>
<dbReference type="FunFam" id="1.10.472.10:FF:000007">
    <property type="entry name" value="Transcription factor IIIB 90 kDa subunit"/>
    <property type="match status" value="1"/>
</dbReference>
<dbReference type="STRING" id="984486.A0A1E3QWS4"/>
<keyword evidence="3" id="KW-0479">Metal-binding</keyword>
<evidence type="ECO:0000256" key="1">
    <source>
        <dbReference type="ARBA" id="ARBA00004123"/>
    </source>
</evidence>
<name>A0A1E3QWS4_9ASCO</name>
<evidence type="ECO:0000256" key="10">
    <source>
        <dbReference type="ARBA" id="ARBA00023242"/>
    </source>
</evidence>
<dbReference type="InterPro" id="IPR013150">
    <property type="entry name" value="TFIIB_cyclin"/>
</dbReference>
<dbReference type="CDD" id="cd20554">
    <property type="entry name" value="CYCLIN_TFIIIB90_rpt2"/>
    <property type="match status" value="1"/>
</dbReference>
<feature type="region of interest" description="Disordered" evidence="13">
    <location>
        <begin position="449"/>
        <end position="473"/>
    </location>
</feature>
<dbReference type="GO" id="GO:0001156">
    <property type="term" value="F:TFIIIC-class transcription factor complex binding"/>
    <property type="evidence" value="ECO:0007669"/>
    <property type="project" value="EnsemblFungi"/>
</dbReference>
<comment type="subcellular location">
    <subcellularLocation>
        <location evidence="1">Nucleus</location>
    </subcellularLocation>
</comment>
<dbReference type="Gene3D" id="1.10.472.10">
    <property type="entry name" value="Cyclin-like"/>
    <property type="match status" value="2"/>
</dbReference>
<reference evidence="16" key="1">
    <citation type="submission" date="2016-05" db="EMBL/GenBank/DDBJ databases">
        <title>Comparative genomics of biotechnologically important yeasts.</title>
        <authorList>
            <consortium name="DOE Joint Genome Institute"/>
            <person name="Riley R."/>
            <person name="Haridas S."/>
            <person name="Wolfe K.H."/>
            <person name="Lopes M.R."/>
            <person name="Hittinger C.T."/>
            <person name="Goker M."/>
            <person name="Salamov A."/>
            <person name="Wisecaver J."/>
            <person name="Long T.M."/>
            <person name="Aerts A.L."/>
            <person name="Barry K."/>
            <person name="Choi C."/>
            <person name="Clum A."/>
            <person name="Coughlan A.Y."/>
            <person name="Deshpande S."/>
            <person name="Douglass A.P."/>
            <person name="Hanson S.J."/>
            <person name="Klenk H.-P."/>
            <person name="Labutti K."/>
            <person name="Lapidus A."/>
            <person name="Lindquist E."/>
            <person name="Lipzen A."/>
            <person name="Meier-Kolthoff J.P."/>
            <person name="Ohm R.A."/>
            <person name="Otillar R.P."/>
            <person name="Pangilinan J."/>
            <person name="Peng Y."/>
            <person name="Rokas A."/>
            <person name="Rosa C.A."/>
            <person name="Scheuner C."/>
            <person name="Sibirny A.A."/>
            <person name="Slot J.C."/>
            <person name="Stielow J.B."/>
            <person name="Sun H."/>
            <person name="Kurtzman C.P."/>
            <person name="Blackwell M."/>
            <person name="Grigoriev I.V."/>
            <person name="Jeffries T.W."/>
        </authorList>
    </citation>
    <scope>NUCLEOTIDE SEQUENCE [LARGE SCALE GENOMIC DNA]</scope>
    <source>
        <strain evidence="16">NRRL Y-12698</strain>
    </source>
</reference>